<sequence>MKDITLSSRLAIFSRLCKGDEICEEMVALLTLPECTTSMYTQAELCKAVMNKFSPQQIDISKVVSVTSHGAPCMAGEKAGFVNLFAKEVGHTLIGFHCIIHEALCAKAGLKELQEVIQTVTKVVNYISAQALNKKQFQVLLNEVESVYKGLKMYNNVRWLS</sequence>
<dbReference type="PANTHER" id="PTHR45913:SF10">
    <property type="entry name" value="DUF4371 DOMAIN-CONTAINING PROTEIN"/>
    <property type="match status" value="1"/>
</dbReference>
<protein>
    <submittedName>
        <fullName evidence="1">Uncharacterized protein</fullName>
    </submittedName>
</protein>
<proteinExistence type="predicted"/>
<evidence type="ECO:0000313" key="2">
    <source>
        <dbReference type="Proteomes" id="UP000527355"/>
    </source>
</evidence>
<name>A0A7J7T625_MYOMY</name>
<comment type="caution">
    <text evidence="1">The sequence shown here is derived from an EMBL/GenBank/DDBJ whole genome shotgun (WGS) entry which is preliminary data.</text>
</comment>
<evidence type="ECO:0000313" key="1">
    <source>
        <dbReference type="EMBL" id="KAF6296159.1"/>
    </source>
</evidence>
<gene>
    <name evidence="1" type="ORF">mMyoMyo1_009235</name>
</gene>
<dbReference type="Proteomes" id="UP000527355">
    <property type="component" value="Unassembled WGS sequence"/>
</dbReference>
<dbReference type="AlphaFoldDB" id="A0A7J7T625"/>
<organism evidence="1 2">
    <name type="scientific">Myotis myotis</name>
    <name type="common">Greater mouse-eared bat</name>
    <name type="synonym">Vespertilio myotis</name>
    <dbReference type="NCBI Taxonomy" id="51298"/>
    <lineage>
        <taxon>Eukaryota</taxon>
        <taxon>Metazoa</taxon>
        <taxon>Chordata</taxon>
        <taxon>Craniata</taxon>
        <taxon>Vertebrata</taxon>
        <taxon>Euteleostomi</taxon>
        <taxon>Mammalia</taxon>
        <taxon>Eutheria</taxon>
        <taxon>Laurasiatheria</taxon>
        <taxon>Chiroptera</taxon>
        <taxon>Yangochiroptera</taxon>
        <taxon>Vespertilionidae</taxon>
        <taxon>Myotis</taxon>
    </lineage>
</organism>
<dbReference type="EMBL" id="JABWUV010000017">
    <property type="protein sequence ID" value="KAF6296159.1"/>
    <property type="molecule type" value="Genomic_DNA"/>
</dbReference>
<dbReference type="PANTHER" id="PTHR45913">
    <property type="entry name" value="EPM2A-INTERACTING PROTEIN 1"/>
    <property type="match status" value="1"/>
</dbReference>
<reference evidence="1 2" key="1">
    <citation type="journal article" date="2020" name="Nature">
        <title>Six reference-quality genomes reveal evolution of bat adaptations.</title>
        <authorList>
            <person name="Jebb D."/>
            <person name="Huang Z."/>
            <person name="Pippel M."/>
            <person name="Hughes G.M."/>
            <person name="Lavrichenko K."/>
            <person name="Devanna P."/>
            <person name="Winkler S."/>
            <person name="Jermiin L.S."/>
            <person name="Skirmuntt E.C."/>
            <person name="Katzourakis A."/>
            <person name="Burkitt-Gray L."/>
            <person name="Ray D.A."/>
            <person name="Sullivan K.A.M."/>
            <person name="Roscito J.G."/>
            <person name="Kirilenko B.M."/>
            <person name="Davalos L.M."/>
            <person name="Corthals A.P."/>
            <person name="Power M.L."/>
            <person name="Jones G."/>
            <person name="Ransome R.D."/>
            <person name="Dechmann D.K.N."/>
            <person name="Locatelli A.G."/>
            <person name="Puechmaille S.J."/>
            <person name="Fedrigo O."/>
            <person name="Jarvis E.D."/>
            <person name="Hiller M."/>
            <person name="Vernes S.C."/>
            <person name="Myers E.W."/>
            <person name="Teeling E.C."/>
        </authorList>
    </citation>
    <scope>NUCLEOTIDE SEQUENCE [LARGE SCALE GENOMIC DNA]</scope>
    <source>
        <strain evidence="1">MMyoMyo1</strain>
        <tissue evidence="1">Flight muscle</tissue>
    </source>
</reference>
<dbReference type="VEuPathDB" id="HostDB:LOC118650491"/>
<accession>A0A7J7T625</accession>
<keyword evidence="2" id="KW-1185">Reference proteome</keyword>